<protein>
    <submittedName>
        <fullName evidence="4">TIR domain-containing protein</fullName>
    </submittedName>
</protein>
<dbReference type="GO" id="GO:0007165">
    <property type="term" value="P:signal transduction"/>
    <property type="evidence" value="ECO:0007669"/>
    <property type="project" value="InterPro"/>
</dbReference>
<dbReference type="Gene3D" id="2.60.40.10">
    <property type="entry name" value="Immunoglobulins"/>
    <property type="match status" value="1"/>
</dbReference>
<feature type="transmembrane region" description="Helical" evidence="2">
    <location>
        <begin position="195"/>
        <end position="215"/>
    </location>
</feature>
<evidence type="ECO:0000259" key="3">
    <source>
        <dbReference type="PROSITE" id="PS50104"/>
    </source>
</evidence>
<dbReference type="AlphaFoldDB" id="A0A944D6H7"/>
<feature type="compositionally biased region" description="Pro residues" evidence="1">
    <location>
        <begin position="161"/>
        <end position="181"/>
    </location>
</feature>
<dbReference type="PROSITE" id="PS50104">
    <property type="entry name" value="TIR"/>
    <property type="match status" value="1"/>
</dbReference>
<keyword evidence="2" id="KW-0812">Transmembrane</keyword>
<dbReference type="Pfam" id="PF13676">
    <property type="entry name" value="TIR_2"/>
    <property type="match status" value="1"/>
</dbReference>
<evidence type="ECO:0000313" key="5">
    <source>
        <dbReference type="Proteomes" id="UP000694660"/>
    </source>
</evidence>
<dbReference type="Gene3D" id="3.40.50.10140">
    <property type="entry name" value="Toll/interleukin-1 receptor homology (TIR) domain"/>
    <property type="match status" value="1"/>
</dbReference>
<feature type="compositionally biased region" description="Low complexity" evidence="1">
    <location>
        <begin position="229"/>
        <end position="246"/>
    </location>
</feature>
<evidence type="ECO:0000256" key="2">
    <source>
        <dbReference type="SAM" id="Phobius"/>
    </source>
</evidence>
<evidence type="ECO:0000256" key="1">
    <source>
        <dbReference type="SAM" id="MobiDB-lite"/>
    </source>
</evidence>
<reference evidence="5" key="1">
    <citation type="journal article" date="2022" name="ISME J.">
        <title>Genetic and phylogenetic analysis of dissimilatory iodate-reducing bacteria identifies potential niches across the world's oceans.</title>
        <authorList>
            <person name="Reyes-Umana V."/>
            <person name="Henning Z."/>
            <person name="Lee K."/>
            <person name="Barnum T.P."/>
            <person name="Coates J.D."/>
        </authorList>
    </citation>
    <scope>NUCLEOTIDE SEQUENCE [LARGE SCALE GENOMIC DNA]</scope>
    <source>
        <strain evidence="5">IR12</strain>
    </source>
</reference>
<organism evidence="4 5">
    <name type="scientific">Denitromonas iodatirespirans</name>
    <dbReference type="NCBI Taxonomy" id="2795389"/>
    <lineage>
        <taxon>Bacteria</taxon>
        <taxon>Pseudomonadati</taxon>
        <taxon>Pseudomonadota</taxon>
        <taxon>Betaproteobacteria</taxon>
        <taxon>Rhodocyclales</taxon>
        <taxon>Zoogloeaceae</taxon>
        <taxon>Denitromonas</taxon>
    </lineage>
</organism>
<keyword evidence="2" id="KW-1133">Transmembrane helix</keyword>
<dbReference type="InterPro" id="IPR000157">
    <property type="entry name" value="TIR_dom"/>
</dbReference>
<feature type="region of interest" description="Disordered" evidence="1">
    <location>
        <begin position="346"/>
        <end position="391"/>
    </location>
</feature>
<name>A0A944D6H7_DENI1</name>
<dbReference type="SUPFAM" id="SSF52200">
    <property type="entry name" value="Toll/Interleukin receptor TIR domain"/>
    <property type="match status" value="1"/>
</dbReference>
<feature type="domain" description="TIR" evidence="3">
    <location>
        <begin position="1"/>
        <end position="144"/>
    </location>
</feature>
<proteinExistence type="predicted"/>
<feature type="region of interest" description="Disordered" evidence="1">
    <location>
        <begin position="157"/>
        <end position="188"/>
    </location>
</feature>
<dbReference type="InterPro" id="IPR035897">
    <property type="entry name" value="Toll_tir_struct_dom_sf"/>
</dbReference>
<dbReference type="Proteomes" id="UP000694660">
    <property type="component" value="Unassembled WGS sequence"/>
</dbReference>
<dbReference type="EMBL" id="JAEKFT010000005">
    <property type="protein sequence ID" value="MBT0960740.1"/>
    <property type="molecule type" value="Genomic_DNA"/>
</dbReference>
<feature type="compositionally biased region" description="Pro residues" evidence="1">
    <location>
        <begin position="349"/>
        <end position="383"/>
    </location>
</feature>
<comment type="caution">
    <text evidence="4">The sequence shown here is derived from an EMBL/GenBank/DDBJ whole genome shotgun (WGS) entry which is preliminary data.</text>
</comment>
<keyword evidence="5" id="KW-1185">Reference proteome</keyword>
<keyword evidence="2" id="KW-0472">Membrane</keyword>
<dbReference type="PRINTS" id="PR01217">
    <property type="entry name" value="PRICHEXTENSN"/>
</dbReference>
<feature type="region of interest" description="Disordered" evidence="1">
    <location>
        <begin position="219"/>
        <end position="247"/>
    </location>
</feature>
<feature type="region of interest" description="Disordered" evidence="1">
    <location>
        <begin position="456"/>
        <end position="476"/>
    </location>
</feature>
<dbReference type="InterPro" id="IPR013783">
    <property type="entry name" value="Ig-like_fold"/>
</dbReference>
<gene>
    <name evidence="4" type="ORF">I8J34_06075</name>
</gene>
<accession>A0A944D6H7</accession>
<feature type="compositionally biased region" description="Pro residues" evidence="1">
    <location>
        <begin position="219"/>
        <end position="228"/>
    </location>
</feature>
<evidence type="ECO:0000313" key="4">
    <source>
        <dbReference type="EMBL" id="MBT0960740.1"/>
    </source>
</evidence>
<sequence>MDGIFISYRRDDSAGYAGRLYDRLAGHFGPDRVFMDVEGIEPGTDFVNAIESAVASCRVLIVLIGDEWLTATDARGRRRLDDPHDFIRLETRAALARDIRVVPVLLDRATMPTQEDLPDDLHPLVRRQAVELNHKQWEATSKDLIHTLEKILASTDAADAAPPPATTPAPAPTTPPAPPASTAPATPHVASRRPWWGALAALLVVAALVGVWSWWPPASQTPPPPPAPGDASPSPSAPAAAPPAAAHLVADQTDAGFAPTEAGQRSHQEVRLRNTGDAAADIASTLEDPDGVFKILVDTCGNSLRPGAGCSYTLAFAPVKPGRYTGRLSVTPAGGEAITWPLTAQADAPPAPAVTPAPPPTPPVAARPTPEPAPTPPPAPEPPRILSLEARPDTGGVTVCYRVQNSTRLTLTPRPGELPDDARNCIKVPLADAATLTLNASGPGGSVQRSVRATPLPAPAPSAHPRPGDTWIYRSRGKWPTSPARTLQFTTDRVDGSVVYETLTVLAPKTGTPVQRRSPGPRATMVNWGDIGWEFSPWLGAFDLPEGSRSWRDIDTPPLEGQWRDWSTVAEVDGRERIRVPAGSFDTVRLEVWSTRRPTGGPALRDVEPTTVHFDIWYAPEAKRYVKMVRTTKAPSNAEIEKDVFELVEIRAR</sequence>
<dbReference type="RefSeq" id="WP_214360496.1">
    <property type="nucleotide sequence ID" value="NZ_JAEKFT010000005.1"/>
</dbReference>